<organism evidence="1 2">
    <name type="scientific">Paenibacillus eucommiae</name>
    <dbReference type="NCBI Taxonomy" id="1355755"/>
    <lineage>
        <taxon>Bacteria</taxon>
        <taxon>Bacillati</taxon>
        <taxon>Bacillota</taxon>
        <taxon>Bacilli</taxon>
        <taxon>Bacillales</taxon>
        <taxon>Paenibacillaceae</taxon>
        <taxon>Paenibacillus</taxon>
    </lineage>
</organism>
<evidence type="ECO:0000313" key="1">
    <source>
        <dbReference type="EMBL" id="MBP1992423.1"/>
    </source>
</evidence>
<dbReference type="Proteomes" id="UP001519287">
    <property type="component" value="Unassembled WGS sequence"/>
</dbReference>
<evidence type="ECO:0000313" key="2">
    <source>
        <dbReference type="Proteomes" id="UP001519287"/>
    </source>
</evidence>
<accession>A0ABS4IXV5</accession>
<dbReference type="RefSeq" id="WP_209973413.1">
    <property type="nucleotide sequence ID" value="NZ_JAGGLB010000013.1"/>
</dbReference>
<keyword evidence="2" id="KW-1185">Reference proteome</keyword>
<proteinExistence type="predicted"/>
<name>A0ABS4IXV5_9BACL</name>
<protein>
    <submittedName>
        <fullName evidence="1">Uncharacterized protein</fullName>
    </submittedName>
</protein>
<sequence length="71" mass="8265">MFIIEYNDGLKGYVIQLQNEVEQWSFAFWRAKGNRVAALCDSDIERPFGHFDVLTHHIEDMIVTGKSLNYS</sequence>
<gene>
    <name evidence="1" type="ORF">J2Z66_004031</name>
</gene>
<reference evidence="1 2" key="1">
    <citation type="submission" date="2021-03" db="EMBL/GenBank/DDBJ databases">
        <title>Genomic Encyclopedia of Type Strains, Phase IV (KMG-IV): sequencing the most valuable type-strain genomes for metagenomic binning, comparative biology and taxonomic classification.</title>
        <authorList>
            <person name="Goeker M."/>
        </authorList>
    </citation>
    <scope>NUCLEOTIDE SEQUENCE [LARGE SCALE GENOMIC DNA]</scope>
    <source>
        <strain evidence="1 2">DSM 26048</strain>
    </source>
</reference>
<comment type="caution">
    <text evidence="1">The sequence shown here is derived from an EMBL/GenBank/DDBJ whole genome shotgun (WGS) entry which is preliminary data.</text>
</comment>
<dbReference type="EMBL" id="JAGGLB010000013">
    <property type="protein sequence ID" value="MBP1992423.1"/>
    <property type="molecule type" value="Genomic_DNA"/>
</dbReference>